<protein>
    <submittedName>
        <fullName evidence="4">S-layer domain-containing protein</fullName>
    </submittedName>
</protein>
<dbReference type="Proteomes" id="UP000010802">
    <property type="component" value="Chromosome"/>
</dbReference>
<dbReference type="RefSeq" id="WP_013777414.1">
    <property type="nucleotide sequence ID" value="NC_015519.1"/>
</dbReference>
<keyword evidence="2" id="KW-0732">Signal</keyword>
<reference evidence="5" key="1">
    <citation type="journal article" date="2013" name="Genome Announc.">
        <title>First genome sequence of a syntrophic acetate-oxidizing bacterium, Tepidanaerobacter acetatoxydans strain Re1.</title>
        <authorList>
            <person name="Manzoor S."/>
            <person name="Bongcam-Rudloff E."/>
            <person name="Schnurer A."/>
            <person name="Muller B."/>
        </authorList>
    </citation>
    <scope>NUCLEOTIDE SEQUENCE [LARGE SCALE GENOMIC DNA]</scope>
    <source>
        <strain evidence="5">Re1</strain>
    </source>
</reference>
<dbReference type="InterPro" id="IPR001119">
    <property type="entry name" value="SLH_dom"/>
</dbReference>
<evidence type="ECO:0000313" key="5">
    <source>
        <dbReference type="Proteomes" id="UP000010802"/>
    </source>
</evidence>
<dbReference type="OrthoDB" id="2611444at2"/>
<dbReference type="EMBL" id="HF563609">
    <property type="protein sequence ID" value="CCP24996.1"/>
    <property type="molecule type" value="Genomic_DNA"/>
</dbReference>
<dbReference type="STRING" id="1209989.TepRe1_0287"/>
<evidence type="ECO:0000256" key="2">
    <source>
        <dbReference type="SAM" id="SignalP"/>
    </source>
</evidence>
<dbReference type="KEGG" id="tep:TepRe1_0287"/>
<dbReference type="PROSITE" id="PS51272">
    <property type="entry name" value="SLH"/>
    <property type="match status" value="3"/>
</dbReference>
<sequence length="694" mass="78151">MKTYSKIAALLLAAIMLVTFAVPAANAKSMNIPRGQLKKITRFKDVDDTLEWANLAIDRMYARGVIKGYPGDAFKPKSNVTHLEAIIMSLRVMGWEEEAKNTKINDDIKKIKLPWDDAYYYVALAVKKGLIKPEELKNFNPNAPAKRYEIARYIVRALDLEDEAKEHMGEKLSFKDAAAIPKDVTGYVYVMLDLELMKGDDNNKFKPNEPITRAEMAVMLNRLDGSLESEDKSELVGTIKKIDIDNLTITLQNSFGTKTYNLLKNTPVYVDGKYKSLKDLKVEDKVELVLDADKYAVFIQVIEKAESVTTTTEGLIVDVDASKKSVTLFTYGKYKEGFVGTLKLSSIEGKHYELETKRDRYVLVGDIDELEDYVDEKIVVFGEISDDESIYMRGLLIDVEDVYPLKSKYITTFYIDGNTNITIDGEKAGFFNLTEGDYAEVKAEDKMALEIKAKTPVEPKKIVVSADGLVVEVSKKSISLVTYIQDLDEGFIGILRENDVEGTHYELETNQGTFVLKGNVKGLKDYIGEKIVVKGELTDEISIFMRGYIIDVEEFYLLRNRDFVVFDVDDSTKITIDGDKAKLSEIEIGDYAEIYADADNIAAEIKAYSRTNRIKEWEKEIKNTRDGKLTGKVVSKEVGSKCQLVIQNDDGKFTLVIDKDVKLKGLKSLSRIKKGMQLELSIKDGKIIEIAAVD</sequence>
<dbReference type="PANTHER" id="PTHR43308:SF5">
    <property type="entry name" value="S-LAYER PROTEIN _ PEPTIDOGLYCAN ENDO-BETA-N-ACETYLGLUCOSAMINIDASE"/>
    <property type="match status" value="1"/>
</dbReference>
<dbReference type="AlphaFoldDB" id="F4LTF9"/>
<evidence type="ECO:0000313" key="4">
    <source>
        <dbReference type="EMBL" id="CCP24996.1"/>
    </source>
</evidence>
<name>F4LTF9_TEPAE</name>
<evidence type="ECO:0000259" key="3">
    <source>
        <dbReference type="PROSITE" id="PS51272"/>
    </source>
</evidence>
<dbReference type="InterPro" id="IPR051465">
    <property type="entry name" value="Cell_Envelope_Struct_Comp"/>
</dbReference>
<keyword evidence="5" id="KW-1185">Reference proteome</keyword>
<feature type="chain" id="PRO_5039118189" evidence="2">
    <location>
        <begin position="25"/>
        <end position="694"/>
    </location>
</feature>
<dbReference type="eggNOG" id="COG1352">
    <property type="taxonomic scope" value="Bacteria"/>
</dbReference>
<feature type="signal peptide" evidence="2">
    <location>
        <begin position="1"/>
        <end position="24"/>
    </location>
</feature>
<dbReference type="KEGG" id="tae:TepiRe1_0319"/>
<dbReference type="Pfam" id="PF00395">
    <property type="entry name" value="SLH"/>
    <property type="match status" value="3"/>
</dbReference>
<feature type="domain" description="SLH" evidence="3">
    <location>
        <begin position="40"/>
        <end position="103"/>
    </location>
</feature>
<evidence type="ECO:0000256" key="1">
    <source>
        <dbReference type="ARBA" id="ARBA00022737"/>
    </source>
</evidence>
<proteinExistence type="predicted"/>
<dbReference type="PATRIC" id="fig|1209989.3.peg.334"/>
<feature type="domain" description="SLH" evidence="3">
    <location>
        <begin position="171"/>
        <end position="234"/>
    </location>
</feature>
<accession>L0RVX3</accession>
<accession>F4LTF9</accession>
<organism evidence="4 5">
    <name type="scientific">Tepidanaerobacter acetatoxydans (strain DSM 21804 / JCM 16047 / Re1)</name>
    <dbReference type="NCBI Taxonomy" id="1209989"/>
    <lineage>
        <taxon>Bacteria</taxon>
        <taxon>Bacillati</taxon>
        <taxon>Bacillota</taxon>
        <taxon>Clostridia</taxon>
        <taxon>Thermosediminibacterales</taxon>
        <taxon>Tepidanaerobacteraceae</taxon>
        <taxon>Tepidanaerobacter</taxon>
    </lineage>
</organism>
<keyword evidence="1" id="KW-0677">Repeat</keyword>
<gene>
    <name evidence="4" type="ordered locus">TEPIRE1_0319</name>
</gene>
<dbReference type="PANTHER" id="PTHR43308">
    <property type="entry name" value="OUTER MEMBRANE PROTEIN ALPHA-RELATED"/>
    <property type="match status" value="1"/>
</dbReference>
<feature type="domain" description="SLH" evidence="3">
    <location>
        <begin position="105"/>
        <end position="168"/>
    </location>
</feature>
<dbReference type="HOGENOM" id="CLU_439860_0_0_9"/>